<dbReference type="Pfam" id="PF01554">
    <property type="entry name" value="MatE"/>
    <property type="match status" value="2"/>
</dbReference>
<dbReference type="PIRSF" id="PIRSF006603">
    <property type="entry name" value="DinF"/>
    <property type="match status" value="1"/>
</dbReference>
<dbReference type="InterPro" id="IPR048279">
    <property type="entry name" value="MdtK-like"/>
</dbReference>
<comment type="similarity">
    <text evidence="2">Belongs to the multi antimicrobial extrusion (MATE) (TC 2.A.66.1) family. MepA subfamily.</text>
</comment>
<dbReference type="CDD" id="cd13143">
    <property type="entry name" value="MATE_MepA_like"/>
    <property type="match status" value="1"/>
</dbReference>
<keyword evidence="6 10" id="KW-0812">Transmembrane</keyword>
<dbReference type="PROSITE" id="PS51257">
    <property type="entry name" value="PROKAR_LIPOPROTEIN"/>
    <property type="match status" value="1"/>
</dbReference>
<evidence type="ECO:0000256" key="6">
    <source>
        <dbReference type="ARBA" id="ARBA00022692"/>
    </source>
</evidence>
<comment type="subcellular location">
    <subcellularLocation>
        <location evidence="1">Cell membrane</location>
        <topology evidence="1">Multi-pass membrane protein</topology>
    </subcellularLocation>
</comment>
<name>A0A7G9GGW8_9FIRM</name>
<dbReference type="GO" id="GO:0015297">
    <property type="term" value="F:antiporter activity"/>
    <property type="evidence" value="ECO:0007669"/>
    <property type="project" value="InterPro"/>
</dbReference>
<organism evidence="11 12">
    <name type="scientific">Wansuia hejianensis</name>
    <dbReference type="NCBI Taxonomy" id="2763667"/>
    <lineage>
        <taxon>Bacteria</taxon>
        <taxon>Bacillati</taxon>
        <taxon>Bacillota</taxon>
        <taxon>Clostridia</taxon>
        <taxon>Lachnospirales</taxon>
        <taxon>Lachnospiraceae</taxon>
        <taxon>Wansuia</taxon>
    </lineage>
</organism>
<dbReference type="GO" id="GO:0042910">
    <property type="term" value="F:xenobiotic transmembrane transporter activity"/>
    <property type="evidence" value="ECO:0007669"/>
    <property type="project" value="InterPro"/>
</dbReference>
<keyword evidence="4" id="KW-0813">Transport</keyword>
<evidence type="ECO:0000256" key="2">
    <source>
        <dbReference type="ARBA" id="ARBA00008417"/>
    </source>
</evidence>
<keyword evidence="5" id="KW-1003">Cell membrane</keyword>
<sequence length="436" mass="47347">MRKKYIFKDFLKYVSLNILGQTAYSCYTLADTFFVSAKLGTNGLTALNLAFPIFCLINGTGLMIGMGGGTKYSIHKSRGEDHKANQVFTNAVYLTALFAAMFIFGGLFFSGMIVKLLGADETVFSMTNTYLRVMMLFAPAFLTNNLLQCFIRNDRRPSLSMTAMITGSLSNIVLDYIFIFPLNMGISGAIFATGLAPVISIMVLSPYLTGRKNGFHFAKSVLSGKNAGEILSGGVPPFLTEATSGVVMFLFNFIILRIAGNTGVAAFGVITVISLVVIAIYTGLSQGIQPLISRNYGTQNTENVKAILKYAMYTLLLLSAVIYSIICFGADTLVSVFNSEANKALQAYAVTGLKLYFAACPLIGLNIVYSTYFISTEKPLPAQVISLLRGFIVLIPMALLLSAAFKMTGVWCAYPLTECIVAFAGTRFYTSSRRKP</sequence>
<evidence type="ECO:0000313" key="11">
    <source>
        <dbReference type="EMBL" id="QNM10050.1"/>
    </source>
</evidence>
<evidence type="ECO:0000256" key="5">
    <source>
        <dbReference type="ARBA" id="ARBA00022475"/>
    </source>
</evidence>
<evidence type="ECO:0000256" key="10">
    <source>
        <dbReference type="SAM" id="Phobius"/>
    </source>
</evidence>
<dbReference type="InterPro" id="IPR051327">
    <property type="entry name" value="MATE_MepA_subfamily"/>
</dbReference>
<dbReference type="PANTHER" id="PTHR43823:SF3">
    <property type="entry name" value="MULTIDRUG EXPORT PROTEIN MEPA"/>
    <property type="match status" value="1"/>
</dbReference>
<dbReference type="InterPro" id="IPR045070">
    <property type="entry name" value="MATE_MepA-like"/>
</dbReference>
<feature type="transmembrane region" description="Helical" evidence="10">
    <location>
        <begin position="386"/>
        <end position="405"/>
    </location>
</feature>
<dbReference type="AlphaFoldDB" id="A0A7G9GGW8"/>
<dbReference type="InterPro" id="IPR002528">
    <property type="entry name" value="MATE_fam"/>
</dbReference>
<feature type="transmembrane region" description="Helical" evidence="10">
    <location>
        <begin position="12"/>
        <end position="30"/>
    </location>
</feature>
<proteinExistence type="inferred from homology"/>
<dbReference type="EMBL" id="CP060635">
    <property type="protein sequence ID" value="QNM10050.1"/>
    <property type="molecule type" value="Genomic_DNA"/>
</dbReference>
<reference evidence="11 12" key="1">
    <citation type="submission" date="2020-08" db="EMBL/GenBank/DDBJ databases">
        <authorList>
            <person name="Liu C."/>
            <person name="Sun Q."/>
        </authorList>
    </citation>
    <scope>NUCLEOTIDE SEQUENCE [LARGE SCALE GENOMIC DNA]</scope>
    <source>
        <strain evidence="11 12">NSJ-29</strain>
    </source>
</reference>
<feature type="transmembrane region" description="Helical" evidence="10">
    <location>
        <begin position="230"/>
        <end position="258"/>
    </location>
</feature>
<evidence type="ECO:0000256" key="8">
    <source>
        <dbReference type="ARBA" id="ARBA00023136"/>
    </source>
</evidence>
<keyword evidence="7 10" id="KW-1133">Transmembrane helix</keyword>
<dbReference type="GO" id="GO:0005886">
    <property type="term" value="C:plasma membrane"/>
    <property type="evidence" value="ECO:0007669"/>
    <property type="project" value="UniProtKB-SubCell"/>
</dbReference>
<dbReference type="GO" id="GO:0046677">
    <property type="term" value="P:response to antibiotic"/>
    <property type="evidence" value="ECO:0007669"/>
    <property type="project" value="UniProtKB-KW"/>
</dbReference>
<evidence type="ECO:0000256" key="9">
    <source>
        <dbReference type="ARBA" id="ARBA00023251"/>
    </source>
</evidence>
<dbReference type="PANTHER" id="PTHR43823">
    <property type="entry name" value="SPORULATION PROTEIN YKVU"/>
    <property type="match status" value="1"/>
</dbReference>
<feature type="transmembrane region" description="Helical" evidence="10">
    <location>
        <begin position="310"/>
        <end position="335"/>
    </location>
</feature>
<dbReference type="RefSeq" id="WP_118647809.1">
    <property type="nucleotide sequence ID" value="NZ_CP060635.1"/>
</dbReference>
<protein>
    <recommendedName>
        <fullName evidence="3">Multidrug export protein MepA</fullName>
    </recommendedName>
</protein>
<evidence type="ECO:0000256" key="7">
    <source>
        <dbReference type="ARBA" id="ARBA00022989"/>
    </source>
</evidence>
<evidence type="ECO:0000313" key="12">
    <source>
        <dbReference type="Proteomes" id="UP000515860"/>
    </source>
</evidence>
<feature type="transmembrane region" description="Helical" evidence="10">
    <location>
        <begin position="129"/>
        <end position="147"/>
    </location>
</feature>
<dbReference type="Proteomes" id="UP000515860">
    <property type="component" value="Chromosome"/>
</dbReference>
<keyword evidence="9" id="KW-0046">Antibiotic resistance</keyword>
<evidence type="ECO:0000256" key="3">
    <source>
        <dbReference type="ARBA" id="ARBA00022106"/>
    </source>
</evidence>
<dbReference type="KEGG" id="whj:H9Q79_07200"/>
<evidence type="ECO:0000256" key="1">
    <source>
        <dbReference type="ARBA" id="ARBA00004651"/>
    </source>
</evidence>
<feature type="transmembrane region" description="Helical" evidence="10">
    <location>
        <begin position="50"/>
        <end position="70"/>
    </location>
</feature>
<keyword evidence="12" id="KW-1185">Reference proteome</keyword>
<feature type="transmembrane region" description="Helical" evidence="10">
    <location>
        <begin position="264"/>
        <end position="284"/>
    </location>
</feature>
<gene>
    <name evidence="11" type="ORF">H9Q79_07200</name>
</gene>
<accession>A0A7G9GGW8</accession>
<keyword evidence="8 10" id="KW-0472">Membrane</keyword>
<feature type="transmembrane region" description="Helical" evidence="10">
    <location>
        <begin position="91"/>
        <end position="117"/>
    </location>
</feature>
<evidence type="ECO:0000256" key="4">
    <source>
        <dbReference type="ARBA" id="ARBA00022448"/>
    </source>
</evidence>
<feature type="transmembrane region" description="Helical" evidence="10">
    <location>
        <begin position="355"/>
        <end position="374"/>
    </location>
</feature>